<keyword evidence="2" id="KW-0645">Protease</keyword>
<feature type="active site" evidence="6">
    <location>
        <position position="221"/>
    </location>
</feature>
<feature type="transmembrane region" description="Helical" evidence="7">
    <location>
        <begin position="20"/>
        <end position="40"/>
    </location>
</feature>
<evidence type="ECO:0000256" key="2">
    <source>
        <dbReference type="ARBA" id="ARBA00022670"/>
    </source>
</evidence>
<dbReference type="Gene3D" id="2.40.70.10">
    <property type="entry name" value="Acid Proteases"/>
    <property type="match status" value="2"/>
</dbReference>
<organism evidence="9">
    <name type="scientific">Physcomitrium patens</name>
    <name type="common">Spreading-leaved earth moss</name>
    <name type="synonym">Physcomitrella patens</name>
    <dbReference type="NCBI Taxonomy" id="3218"/>
    <lineage>
        <taxon>Eukaryota</taxon>
        <taxon>Viridiplantae</taxon>
        <taxon>Streptophyta</taxon>
        <taxon>Embryophyta</taxon>
        <taxon>Bryophyta</taxon>
        <taxon>Bryophytina</taxon>
        <taxon>Bryopsida</taxon>
        <taxon>Funariidae</taxon>
        <taxon>Funariales</taxon>
        <taxon>Funariaceae</taxon>
        <taxon>Physcomitrium</taxon>
    </lineage>
</organism>
<evidence type="ECO:0000313" key="9">
    <source>
        <dbReference type="EMBL" id="PNR61852.1"/>
    </source>
</evidence>
<dbReference type="EnsemblPlants" id="Pp3c1_6450V3.1">
    <property type="protein sequence ID" value="PAC:32971741.CDS.1"/>
    <property type="gene ID" value="Pp3c1_6450"/>
</dbReference>
<dbReference type="InterPro" id="IPR034161">
    <property type="entry name" value="Pepsin-like_plant"/>
</dbReference>
<evidence type="ECO:0000256" key="5">
    <source>
        <dbReference type="ARBA" id="ARBA00023180"/>
    </source>
</evidence>
<protein>
    <recommendedName>
        <fullName evidence="8">Peptidase A1 domain-containing protein</fullName>
    </recommendedName>
</protein>
<evidence type="ECO:0000256" key="3">
    <source>
        <dbReference type="ARBA" id="ARBA00022750"/>
    </source>
</evidence>
<evidence type="ECO:0000313" key="10">
    <source>
        <dbReference type="EnsemblPlants" id="PAC:32971741.CDS.1"/>
    </source>
</evidence>
<dbReference type="RefSeq" id="XP_024369926.1">
    <property type="nucleotide sequence ID" value="XM_024514158.2"/>
</dbReference>
<accession>A0A2K1L772</accession>
<keyword evidence="3" id="KW-0064">Aspartyl protease</keyword>
<dbReference type="InterPro" id="IPR032861">
    <property type="entry name" value="TAXi_N"/>
</dbReference>
<evidence type="ECO:0000256" key="4">
    <source>
        <dbReference type="ARBA" id="ARBA00022801"/>
    </source>
</evidence>
<evidence type="ECO:0000259" key="8">
    <source>
        <dbReference type="PROSITE" id="PS51767"/>
    </source>
</evidence>
<reference evidence="9 11" key="1">
    <citation type="journal article" date="2008" name="Science">
        <title>The Physcomitrella genome reveals evolutionary insights into the conquest of land by plants.</title>
        <authorList>
            <person name="Rensing S."/>
            <person name="Lang D."/>
            <person name="Zimmer A."/>
            <person name="Terry A."/>
            <person name="Salamov A."/>
            <person name="Shapiro H."/>
            <person name="Nishiyama T."/>
            <person name="Perroud P.-F."/>
            <person name="Lindquist E."/>
            <person name="Kamisugi Y."/>
            <person name="Tanahashi T."/>
            <person name="Sakakibara K."/>
            <person name="Fujita T."/>
            <person name="Oishi K."/>
            <person name="Shin-I T."/>
            <person name="Kuroki Y."/>
            <person name="Toyoda A."/>
            <person name="Suzuki Y."/>
            <person name="Hashimoto A."/>
            <person name="Yamaguchi K."/>
            <person name="Sugano A."/>
            <person name="Kohara Y."/>
            <person name="Fujiyama A."/>
            <person name="Anterola A."/>
            <person name="Aoki S."/>
            <person name="Ashton N."/>
            <person name="Barbazuk W.B."/>
            <person name="Barker E."/>
            <person name="Bennetzen J."/>
            <person name="Bezanilla M."/>
            <person name="Blankenship R."/>
            <person name="Cho S.H."/>
            <person name="Dutcher S."/>
            <person name="Estelle M."/>
            <person name="Fawcett J.A."/>
            <person name="Gundlach H."/>
            <person name="Hanada K."/>
            <person name="Heyl A."/>
            <person name="Hicks K.A."/>
            <person name="Hugh J."/>
            <person name="Lohr M."/>
            <person name="Mayer K."/>
            <person name="Melkozernov A."/>
            <person name="Murata T."/>
            <person name="Nelson D."/>
            <person name="Pils B."/>
            <person name="Prigge M."/>
            <person name="Reiss B."/>
            <person name="Renner T."/>
            <person name="Rombauts S."/>
            <person name="Rushton P."/>
            <person name="Sanderfoot A."/>
            <person name="Schween G."/>
            <person name="Shiu S.-H."/>
            <person name="Stueber K."/>
            <person name="Theodoulou F.L."/>
            <person name="Tu H."/>
            <person name="Van de Peer Y."/>
            <person name="Verrier P.J."/>
            <person name="Waters E."/>
            <person name="Wood A."/>
            <person name="Yang L."/>
            <person name="Cove D."/>
            <person name="Cuming A."/>
            <person name="Hasebe M."/>
            <person name="Lucas S."/>
            <person name="Mishler D.B."/>
            <person name="Reski R."/>
            <person name="Grigoriev I."/>
            <person name="Quatrano R.S."/>
            <person name="Boore J.L."/>
        </authorList>
    </citation>
    <scope>NUCLEOTIDE SEQUENCE [LARGE SCALE GENOMIC DNA]</scope>
    <source>
        <strain evidence="10 11">cv. Gransden 2004</strain>
    </source>
</reference>
<dbReference type="STRING" id="3218.A0A2K1L772"/>
<name>A0A2K1L772_PHYPA</name>
<keyword evidence="5" id="KW-0325">Glycoprotein</keyword>
<dbReference type="EnsemblPlants" id="Pp3c1_6450V3.3">
    <property type="protein sequence ID" value="PAC:32971743.CDS.1"/>
    <property type="gene ID" value="Pp3c1_6450"/>
</dbReference>
<dbReference type="InterPro" id="IPR033121">
    <property type="entry name" value="PEPTIDASE_A1"/>
</dbReference>
<dbReference type="InterPro" id="IPR001461">
    <property type="entry name" value="Aspartic_peptidase_A1"/>
</dbReference>
<dbReference type="Gramene" id="Pp3c1_6450V3.1">
    <property type="protein sequence ID" value="PAC:32971741.CDS.1"/>
    <property type="gene ID" value="Pp3c1_6450"/>
</dbReference>
<feature type="domain" description="Peptidase A1" evidence="8">
    <location>
        <begin position="203"/>
        <end position="553"/>
    </location>
</feature>
<dbReference type="RefSeq" id="XP_024369936.1">
    <property type="nucleotide sequence ID" value="XM_024514168.2"/>
</dbReference>
<evidence type="ECO:0000256" key="7">
    <source>
        <dbReference type="SAM" id="Phobius"/>
    </source>
</evidence>
<evidence type="ECO:0000256" key="1">
    <source>
        <dbReference type="ARBA" id="ARBA00007447"/>
    </source>
</evidence>
<dbReference type="FunCoup" id="A0A2K1L772">
    <property type="interactions" value="127"/>
</dbReference>
<dbReference type="Pfam" id="PF14543">
    <property type="entry name" value="TAXi_N"/>
    <property type="match status" value="1"/>
</dbReference>
<dbReference type="InterPro" id="IPR021109">
    <property type="entry name" value="Peptidase_aspartic_dom_sf"/>
</dbReference>
<dbReference type="Gramene" id="Pp3c1_6450V3.3">
    <property type="protein sequence ID" value="PAC:32971743.CDS.1"/>
    <property type="gene ID" value="Pp3c1_6450"/>
</dbReference>
<dbReference type="InterPro" id="IPR032799">
    <property type="entry name" value="TAXi_C"/>
</dbReference>
<dbReference type="PROSITE" id="PS51767">
    <property type="entry name" value="PEPTIDASE_A1"/>
    <property type="match status" value="1"/>
</dbReference>
<dbReference type="PaxDb" id="3218-PP1S38_390V6.1"/>
<proteinExistence type="inferred from homology"/>
<dbReference type="InterPro" id="IPR051708">
    <property type="entry name" value="Plant_Aspart_Prot_A1"/>
</dbReference>
<evidence type="ECO:0000256" key="6">
    <source>
        <dbReference type="PIRSR" id="PIRSR601461-1"/>
    </source>
</evidence>
<feature type="active site" evidence="6">
    <location>
        <position position="437"/>
    </location>
</feature>
<keyword evidence="7" id="KW-1133">Transmembrane helix</keyword>
<dbReference type="SUPFAM" id="SSF50630">
    <property type="entry name" value="Acid proteases"/>
    <property type="match status" value="1"/>
</dbReference>
<dbReference type="FunFam" id="2.40.70.10:FF:000033">
    <property type="entry name" value="Aspartyl protease family protein"/>
    <property type="match status" value="1"/>
</dbReference>
<keyword evidence="7" id="KW-0472">Membrane</keyword>
<keyword evidence="4" id="KW-0378">Hydrolase</keyword>
<gene>
    <name evidence="10" type="primary">LOC112279547</name>
    <name evidence="9" type="ORF">PHYPA_000276</name>
</gene>
<dbReference type="PRINTS" id="PR00792">
    <property type="entry name" value="PEPSIN"/>
</dbReference>
<dbReference type="EMBL" id="ABEU02000001">
    <property type="protein sequence ID" value="PNR61852.1"/>
    <property type="molecule type" value="Genomic_DNA"/>
</dbReference>
<dbReference type="GO" id="GO:0004190">
    <property type="term" value="F:aspartic-type endopeptidase activity"/>
    <property type="evidence" value="ECO:0007669"/>
    <property type="project" value="UniProtKB-KW"/>
</dbReference>
<dbReference type="GO" id="GO:0006508">
    <property type="term" value="P:proteolysis"/>
    <property type="evidence" value="ECO:0007669"/>
    <property type="project" value="UniProtKB-KW"/>
</dbReference>
<dbReference type="Pfam" id="PF14541">
    <property type="entry name" value="TAXi_C"/>
    <property type="match status" value="1"/>
</dbReference>
<dbReference type="GeneID" id="112279547"/>
<dbReference type="Gramene" id="Pp3c1_6450V3.2">
    <property type="protein sequence ID" value="PAC:32971742.CDS.1"/>
    <property type="gene ID" value="Pp3c1_6450"/>
</dbReference>
<keyword evidence="11" id="KW-1185">Reference proteome</keyword>
<dbReference type="CDD" id="cd05476">
    <property type="entry name" value="pepsin_A_like_plant"/>
    <property type="match status" value="1"/>
</dbReference>
<dbReference type="PANTHER" id="PTHR47967">
    <property type="entry name" value="OS07G0603500 PROTEIN-RELATED"/>
    <property type="match status" value="1"/>
</dbReference>
<dbReference type="PANTHER" id="PTHR47967:SF46">
    <property type="entry name" value="ASPARTIC PROTEINASE NEPENTHESIN-1"/>
    <property type="match status" value="1"/>
</dbReference>
<evidence type="ECO:0000313" key="11">
    <source>
        <dbReference type="Proteomes" id="UP000006727"/>
    </source>
</evidence>
<dbReference type="AlphaFoldDB" id="A0A2K1L772"/>
<reference evidence="9 11" key="2">
    <citation type="journal article" date="2018" name="Plant J.">
        <title>The Physcomitrella patens chromosome-scale assembly reveals moss genome structure and evolution.</title>
        <authorList>
            <person name="Lang D."/>
            <person name="Ullrich K.K."/>
            <person name="Murat F."/>
            <person name="Fuchs J."/>
            <person name="Jenkins J."/>
            <person name="Haas F.B."/>
            <person name="Piednoel M."/>
            <person name="Gundlach H."/>
            <person name="Van Bel M."/>
            <person name="Meyberg R."/>
            <person name="Vives C."/>
            <person name="Morata J."/>
            <person name="Symeonidi A."/>
            <person name="Hiss M."/>
            <person name="Muchero W."/>
            <person name="Kamisugi Y."/>
            <person name="Saleh O."/>
            <person name="Blanc G."/>
            <person name="Decker E.L."/>
            <person name="van Gessel N."/>
            <person name="Grimwood J."/>
            <person name="Hayes R.D."/>
            <person name="Graham S.W."/>
            <person name="Gunter L.E."/>
            <person name="McDaniel S.F."/>
            <person name="Hoernstein S.N.W."/>
            <person name="Larsson A."/>
            <person name="Li F.W."/>
            <person name="Perroud P.F."/>
            <person name="Phillips J."/>
            <person name="Ranjan P."/>
            <person name="Rokshar D.S."/>
            <person name="Rothfels C.J."/>
            <person name="Schneider L."/>
            <person name="Shu S."/>
            <person name="Stevenson D.W."/>
            <person name="Thummler F."/>
            <person name="Tillich M."/>
            <person name="Villarreal Aguilar J.C."/>
            <person name="Widiez T."/>
            <person name="Wong G.K."/>
            <person name="Wymore A."/>
            <person name="Zhang Y."/>
            <person name="Zimmer A.D."/>
            <person name="Quatrano R.S."/>
            <person name="Mayer K.F.X."/>
            <person name="Goodstein D."/>
            <person name="Casacuberta J.M."/>
            <person name="Vandepoele K."/>
            <person name="Reski R."/>
            <person name="Cuming A.C."/>
            <person name="Tuskan G.A."/>
            <person name="Maumus F."/>
            <person name="Salse J."/>
            <person name="Schmutz J."/>
            <person name="Rensing S.A."/>
        </authorList>
    </citation>
    <scope>NUCLEOTIDE SEQUENCE [LARGE SCALE GENOMIC DNA]</scope>
    <source>
        <strain evidence="10 11">cv. Gransden 2004</strain>
    </source>
</reference>
<sequence length="561" mass="61030">MESTSELDCRHRRKSGKGLVSIVGWTLAFILAVFVGLAAVDKYRLWTSESIVGDSSTGLRVSEVQARLNVWNGGGNHHLLKQAEMRSWRNRKLVGVSDTEKNGFKVKMLHRNSIGSPFRKEYDTKMQALMEDMAIDAARLAALRQQQRRRSDSVTVRTSGDATCAMPPSMPPTLTAIVEGPSSQDYQFRTPLVSGTTLGSGQYFVDFSLGTPEQKFHLIVDTGSDLAFVQCAPCDLCYEQDGPLYQPSNSSTFTPVPCDSAECLLIPAPVGAPCSSSYPESPPQGACSYEYRYGDNSSTVGVFAYETATVGGIRVNHVAFGCGNRNQGSFVSAGGVLGLGQGALSFTSQAGYAFENKFAYCLTSYLSPTSVFSSLIFGDDMMSTIHDLQFTPLVSNPLNPSVYYVQIVRICFGGETLLIPDSAWKIDSVGNGGTIFDSGTTVTYWSPQAYARIIAAFEKSVPYPRAPPSPQGLPLCVNVSGIDHPIYPSFTIEFDQGATYRPNQGNYFIEVSPNIDCLAMLESSSDGFNVIGNIIQQNYLVQYDREEHRIGFAHANCDAPS</sequence>
<reference evidence="10" key="3">
    <citation type="submission" date="2020-12" db="UniProtKB">
        <authorList>
            <consortium name="EnsemblPlants"/>
        </authorList>
    </citation>
    <scope>IDENTIFICATION</scope>
</reference>
<dbReference type="RefSeq" id="XP_024369920.1">
    <property type="nucleotide sequence ID" value="XM_024514152.2"/>
</dbReference>
<keyword evidence="7" id="KW-0812">Transmembrane</keyword>
<dbReference type="Proteomes" id="UP000006727">
    <property type="component" value="Chromosome 1"/>
</dbReference>
<comment type="similarity">
    <text evidence="1">Belongs to the peptidase A1 family.</text>
</comment>
<dbReference type="EnsemblPlants" id="Pp3c1_6450V3.2">
    <property type="protein sequence ID" value="PAC:32971742.CDS.1"/>
    <property type="gene ID" value="Pp3c1_6450"/>
</dbReference>